<evidence type="ECO:0000313" key="2">
    <source>
        <dbReference type="Proteomes" id="UP000243468"/>
    </source>
</evidence>
<dbReference type="EMBL" id="FMYO01000002">
    <property type="protein sequence ID" value="SDB95706.1"/>
    <property type="molecule type" value="Genomic_DNA"/>
</dbReference>
<accession>A0A1G6HQD5</accession>
<keyword evidence="2" id="KW-1185">Reference proteome</keyword>
<gene>
    <name evidence="1" type="ORF">SAMN05421732_102116</name>
</gene>
<evidence type="ECO:0000313" key="1">
    <source>
        <dbReference type="EMBL" id="SDB95706.1"/>
    </source>
</evidence>
<dbReference type="OrthoDB" id="6708293at2"/>
<dbReference type="Proteomes" id="UP000243468">
    <property type="component" value="Unassembled WGS sequence"/>
</dbReference>
<organism evidence="1 2">
    <name type="scientific">Acinetobacter kookii</name>
    <dbReference type="NCBI Taxonomy" id="1226327"/>
    <lineage>
        <taxon>Bacteria</taxon>
        <taxon>Pseudomonadati</taxon>
        <taxon>Pseudomonadota</taxon>
        <taxon>Gammaproteobacteria</taxon>
        <taxon>Moraxellales</taxon>
        <taxon>Moraxellaceae</taxon>
        <taxon>Acinetobacter</taxon>
    </lineage>
</organism>
<dbReference type="RefSeq" id="WP_092819072.1">
    <property type="nucleotide sequence ID" value="NZ_BAABKJ010000001.1"/>
</dbReference>
<proteinExistence type="predicted"/>
<reference evidence="2" key="1">
    <citation type="submission" date="2016-09" db="EMBL/GenBank/DDBJ databases">
        <authorList>
            <person name="Varghese N."/>
            <person name="Submissions S."/>
        </authorList>
    </citation>
    <scope>NUCLEOTIDE SEQUENCE [LARGE SCALE GENOMIC DNA]</scope>
    <source>
        <strain evidence="2">ANC 4667</strain>
    </source>
</reference>
<dbReference type="AlphaFoldDB" id="A0A1G6HQD5"/>
<sequence length="134" mass="14687">MSFLHSLGLFATLGLIYGCSTTSSLTSAQQRDAYLQQFIGQTSQSIQARLDLNSIGYQQVLAPVANDQTLTYTVIRPVTIPVPIAQNPADIDAGNIPIPVTPRAQSYDVNLQCKIIFRLENNMAKSVYYTGRTC</sequence>
<name>A0A1G6HQD5_9GAMM</name>
<protein>
    <submittedName>
        <fullName evidence="1">Uncharacterized protein</fullName>
    </submittedName>
</protein>